<dbReference type="InterPro" id="IPR048258">
    <property type="entry name" value="Cyclins_cyclin-box"/>
</dbReference>
<name>A0A401PCU0_SCYTO</name>
<feature type="region of interest" description="Disordered" evidence="9">
    <location>
        <begin position="445"/>
        <end position="472"/>
    </location>
</feature>
<dbReference type="STRING" id="75743.A0A401PCU0"/>
<keyword evidence="3" id="KW-0597">Phosphoprotein</keyword>
<dbReference type="InterPro" id="IPR013763">
    <property type="entry name" value="Cyclin-like_dom"/>
</dbReference>
<feature type="region of interest" description="Disordered" evidence="9">
    <location>
        <begin position="1"/>
        <end position="23"/>
    </location>
</feature>
<dbReference type="SMART" id="SM01332">
    <property type="entry name" value="Cyclin_C"/>
    <property type="match status" value="1"/>
</dbReference>
<dbReference type="SMART" id="SM00385">
    <property type="entry name" value="CYCLIN"/>
    <property type="match status" value="1"/>
</dbReference>
<evidence type="ECO:0000259" key="11">
    <source>
        <dbReference type="SMART" id="SM01332"/>
    </source>
</evidence>
<dbReference type="FunFam" id="1.10.472.10:FF:000024">
    <property type="entry name" value="G1/S-specific cyclin-E1"/>
    <property type="match status" value="1"/>
</dbReference>
<keyword evidence="7" id="KW-0131">Cell cycle</keyword>
<keyword evidence="4" id="KW-0132">Cell division</keyword>
<dbReference type="Pfam" id="PF02984">
    <property type="entry name" value="Cyclin_C"/>
    <property type="match status" value="1"/>
</dbReference>
<dbReference type="Proteomes" id="UP000288216">
    <property type="component" value="Unassembled WGS sequence"/>
</dbReference>
<reference evidence="12 13" key="1">
    <citation type="journal article" date="2018" name="Nat. Ecol. Evol.">
        <title>Shark genomes provide insights into elasmobranch evolution and the origin of vertebrates.</title>
        <authorList>
            <person name="Hara Y"/>
            <person name="Yamaguchi K"/>
            <person name="Onimaru K"/>
            <person name="Kadota M"/>
            <person name="Koyanagi M"/>
            <person name="Keeley SD"/>
            <person name="Tatsumi K"/>
            <person name="Tanaka K"/>
            <person name="Motone F"/>
            <person name="Kageyama Y"/>
            <person name="Nozu R"/>
            <person name="Adachi N"/>
            <person name="Nishimura O"/>
            <person name="Nakagawa R"/>
            <person name="Tanegashima C"/>
            <person name="Kiyatake I"/>
            <person name="Matsumoto R"/>
            <person name="Murakumo K"/>
            <person name="Nishida K"/>
            <person name="Terakita A"/>
            <person name="Kuratani S"/>
            <person name="Sato K"/>
            <person name="Hyodo S Kuraku.S."/>
        </authorList>
    </citation>
    <scope>NUCLEOTIDE SEQUENCE [LARGE SCALE GENOMIC DNA]</scope>
</reference>
<evidence type="ECO:0000313" key="12">
    <source>
        <dbReference type="EMBL" id="GCB70936.1"/>
    </source>
</evidence>
<dbReference type="PANTHER" id="PTHR10177">
    <property type="entry name" value="CYCLINS"/>
    <property type="match status" value="1"/>
</dbReference>
<organism evidence="12 13">
    <name type="scientific">Scyliorhinus torazame</name>
    <name type="common">Cloudy catshark</name>
    <name type="synonym">Catulus torazame</name>
    <dbReference type="NCBI Taxonomy" id="75743"/>
    <lineage>
        <taxon>Eukaryota</taxon>
        <taxon>Metazoa</taxon>
        <taxon>Chordata</taxon>
        <taxon>Craniata</taxon>
        <taxon>Vertebrata</taxon>
        <taxon>Chondrichthyes</taxon>
        <taxon>Elasmobranchii</taxon>
        <taxon>Galeomorphii</taxon>
        <taxon>Galeoidea</taxon>
        <taxon>Carcharhiniformes</taxon>
        <taxon>Scyliorhinidae</taxon>
        <taxon>Scyliorhinus</taxon>
    </lineage>
</organism>
<dbReference type="CDD" id="cd20579">
    <property type="entry name" value="CYCLIN_CCNE1_rpt1"/>
    <property type="match status" value="1"/>
</dbReference>
<protein>
    <submittedName>
        <fullName evidence="12">Uncharacterized protein</fullName>
    </submittedName>
</protein>
<evidence type="ECO:0000256" key="7">
    <source>
        <dbReference type="ARBA" id="ARBA00023306"/>
    </source>
</evidence>
<evidence type="ECO:0000259" key="10">
    <source>
        <dbReference type="SMART" id="SM00385"/>
    </source>
</evidence>
<keyword evidence="6" id="KW-0539">Nucleus</keyword>
<proteinExistence type="inferred from homology"/>
<evidence type="ECO:0000256" key="5">
    <source>
        <dbReference type="ARBA" id="ARBA00023127"/>
    </source>
</evidence>
<evidence type="ECO:0000256" key="9">
    <source>
        <dbReference type="SAM" id="MobiDB-lite"/>
    </source>
</evidence>
<accession>A0A401PCU0</accession>
<dbReference type="OrthoDB" id="5590282at2759"/>
<dbReference type="PROSITE" id="PS00292">
    <property type="entry name" value="CYCLINS"/>
    <property type="match status" value="1"/>
</dbReference>
<dbReference type="InterPro" id="IPR006671">
    <property type="entry name" value="Cyclin_N"/>
</dbReference>
<dbReference type="InterPro" id="IPR039361">
    <property type="entry name" value="Cyclin"/>
</dbReference>
<evidence type="ECO:0000256" key="1">
    <source>
        <dbReference type="ARBA" id="ARBA00004123"/>
    </source>
</evidence>
<dbReference type="InterPro" id="IPR036915">
    <property type="entry name" value="Cyclin-like_sf"/>
</dbReference>
<feature type="compositionally biased region" description="Basic and acidic residues" evidence="9">
    <location>
        <begin position="1"/>
        <end position="15"/>
    </location>
</feature>
<dbReference type="Pfam" id="PF00134">
    <property type="entry name" value="Cyclin_N"/>
    <property type="match status" value="1"/>
</dbReference>
<keyword evidence="13" id="KW-1185">Reference proteome</keyword>
<dbReference type="EMBL" id="BFAA01003388">
    <property type="protein sequence ID" value="GCB70936.1"/>
    <property type="molecule type" value="Genomic_DNA"/>
</dbReference>
<evidence type="ECO:0000256" key="6">
    <source>
        <dbReference type="ARBA" id="ARBA00023242"/>
    </source>
</evidence>
<dbReference type="GO" id="GO:0051301">
    <property type="term" value="P:cell division"/>
    <property type="evidence" value="ECO:0007669"/>
    <property type="project" value="UniProtKB-KW"/>
</dbReference>
<dbReference type="InterPro" id="IPR004367">
    <property type="entry name" value="Cyclin_C-dom"/>
</dbReference>
<gene>
    <name evidence="12" type="ORF">scyTo_0008725</name>
</gene>
<evidence type="ECO:0000256" key="2">
    <source>
        <dbReference type="ARBA" id="ARBA00007143"/>
    </source>
</evidence>
<sequence length="472" mass="53962">MTTSSSRERALDSRQRFKGSSAGAVAWLSRSGAGSEREPARGGLIREIFNTPSTPKMPRKSEIINQSTKAEETKEIVLRSRKRKANVAICLQDLDEVTEVQTTKPYEKEACWNTVSNCIRPYRLNSTLHKNPDDVVTSNSISYVECRFKNVLVTPTRASPLPVLCWGNCDEVWNILLKKEQAYLRDKDVLQKHPLLQPKMRTILLDWLMEVCEVYKLHRETFYLAQDFFDRFMATQQNVVKTRLQLIGISALFIAAKLEEIYPPKLHQFAYVTDGACTEEEILNMELVVLKALKWSLCPITIVSWLNIYMQVAYLQEIYEILIPQYPQEMFVQVMELLDLCILDLKCLEFTYGVTAASALYHFSSYELVHKVSGFEWSEIEGCVKWMVPFAMALREMGSIKLKKLKGVWPEDLHNIQTHSNSLSLLDKAHTKQALLLEQSRCSPVPSGILTPPQSSKKHNSGVGPHEHHLQP</sequence>
<feature type="domain" description="Cyclin C-terminal" evidence="11">
    <location>
        <begin position="300"/>
        <end position="422"/>
    </location>
</feature>
<comment type="subcellular location">
    <subcellularLocation>
        <location evidence="1">Nucleus</location>
    </subcellularLocation>
</comment>
<dbReference type="GO" id="GO:0005634">
    <property type="term" value="C:nucleus"/>
    <property type="evidence" value="ECO:0007669"/>
    <property type="project" value="UniProtKB-SubCell"/>
</dbReference>
<dbReference type="Gene3D" id="1.10.472.10">
    <property type="entry name" value="Cyclin-like"/>
    <property type="match status" value="2"/>
</dbReference>
<evidence type="ECO:0000313" key="13">
    <source>
        <dbReference type="Proteomes" id="UP000288216"/>
    </source>
</evidence>
<feature type="domain" description="Cyclin-like" evidence="10">
    <location>
        <begin position="206"/>
        <end position="291"/>
    </location>
</feature>
<comment type="caution">
    <text evidence="12">The sequence shown here is derived from an EMBL/GenBank/DDBJ whole genome shotgun (WGS) entry which is preliminary data.</text>
</comment>
<evidence type="ECO:0000256" key="3">
    <source>
        <dbReference type="ARBA" id="ARBA00022553"/>
    </source>
</evidence>
<evidence type="ECO:0000256" key="4">
    <source>
        <dbReference type="ARBA" id="ARBA00022618"/>
    </source>
</evidence>
<dbReference type="OMA" id="KMEMTRK"/>
<dbReference type="SUPFAM" id="SSF47954">
    <property type="entry name" value="Cyclin-like"/>
    <property type="match status" value="2"/>
</dbReference>
<dbReference type="AlphaFoldDB" id="A0A401PCU0"/>
<evidence type="ECO:0000256" key="8">
    <source>
        <dbReference type="RuleBase" id="RU000383"/>
    </source>
</evidence>
<comment type="similarity">
    <text evidence="2">Belongs to the cyclin family. Cyclin E subfamily.</text>
</comment>
<keyword evidence="5 8" id="KW-0195">Cyclin</keyword>